<dbReference type="CDD" id="cd00167">
    <property type="entry name" value="SANT"/>
    <property type="match status" value="2"/>
</dbReference>
<dbReference type="InterPro" id="IPR009057">
    <property type="entry name" value="Homeodomain-like_sf"/>
</dbReference>
<dbReference type="EMBL" id="CP097509">
    <property type="protein sequence ID" value="URE19620.1"/>
    <property type="molecule type" value="Genomic_DNA"/>
</dbReference>
<dbReference type="OrthoDB" id="10252832at2759"/>
<dbReference type="InterPro" id="IPR001005">
    <property type="entry name" value="SANT/Myb"/>
</dbReference>
<dbReference type="FunFam" id="1.10.10.60:FF:000015">
    <property type="entry name" value="Transcription factor RAX3"/>
    <property type="match status" value="1"/>
</dbReference>
<dbReference type="Pfam" id="PF05761">
    <property type="entry name" value="5_nucleotid"/>
    <property type="match status" value="1"/>
</dbReference>
<evidence type="ECO:0000256" key="2">
    <source>
        <dbReference type="ARBA" id="ARBA00009589"/>
    </source>
</evidence>
<evidence type="ECO:0000256" key="9">
    <source>
        <dbReference type="ARBA" id="ARBA00023163"/>
    </source>
</evidence>
<protein>
    <recommendedName>
        <fullName evidence="12">Myb-like domain-containing protein</fullName>
    </recommendedName>
</protein>
<evidence type="ECO:0000256" key="10">
    <source>
        <dbReference type="ARBA" id="ARBA00023242"/>
    </source>
</evidence>
<dbReference type="GO" id="GO:0003677">
    <property type="term" value="F:DNA binding"/>
    <property type="evidence" value="ECO:0007669"/>
    <property type="project" value="UniProtKB-KW"/>
</dbReference>
<dbReference type="Proteomes" id="UP001055439">
    <property type="component" value="Chromosome 7"/>
</dbReference>
<feature type="compositionally biased region" description="Low complexity" evidence="11">
    <location>
        <begin position="464"/>
        <end position="475"/>
    </location>
</feature>
<keyword evidence="5" id="KW-0378">Hydrolase</keyword>
<dbReference type="GO" id="GO:0046872">
    <property type="term" value="F:metal ion binding"/>
    <property type="evidence" value="ECO:0007669"/>
    <property type="project" value="UniProtKB-KW"/>
</dbReference>
<dbReference type="InterPro" id="IPR008380">
    <property type="entry name" value="HAD-SF_hydro_IG_5-nucl"/>
</dbReference>
<evidence type="ECO:0000256" key="5">
    <source>
        <dbReference type="ARBA" id="ARBA00022801"/>
    </source>
</evidence>
<feature type="region of interest" description="Disordered" evidence="11">
    <location>
        <begin position="431"/>
        <end position="450"/>
    </location>
</feature>
<evidence type="ECO:0000313" key="13">
    <source>
        <dbReference type="EMBL" id="URE19620.1"/>
    </source>
</evidence>
<dbReference type="SMART" id="SM00717">
    <property type="entry name" value="SANT"/>
    <property type="match status" value="2"/>
</dbReference>
<dbReference type="Gene3D" id="1.10.10.60">
    <property type="entry name" value="Homeodomain-like"/>
    <property type="match status" value="2"/>
</dbReference>
<sequence length="499" mass="57001">MRMPKRPLVAALYSSASAASSSSSTALLLFRPRPTHPPPHHYLPRTGYSRSVWNGSMEGIGVDEKRPLAVDLGPCNTADGGDGRIWSSREWGQKIATGKRIFCNRSLNMKNIIAVGFDMDYTLAQYKPETFESMAYDGTVKKLVYNLGYPHEILEWTFDSKYMVRGLVLDKKRGNILKGGNVAHLHKLLSIASSSQVLYVGDHIYGDILRSKKVLGWRTMLVVPELEQEVELLCRSREMRKKLRQLRLERDLVEDKIHHLKWSLKFDILDANEEQSLSSELHKLEFHKVWGQLMKTGYQNSRFAHQTTKAGAAPSDLTAAMGRAPCCDKANVKKGLWSPQEDAKLKSYIEQHGIGGSWISLPQKIGLRRCGKSCRLRWLNYLRPNLKHGEYSEEEDEIICRWSSIATQLPGRTDNDIKNYWNTRLKKKLLGKQQKHHRQARRDTAPRQEVTIQENGILARGMAEESSGTSTPEESMNWDEMIPFMHPDWAHGEQEIFTM</sequence>
<keyword evidence="7" id="KW-0805">Transcription regulation</keyword>
<dbReference type="InterPro" id="IPR023214">
    <property type="entry name" value="HAD_sf"/>
</dbReference>
<feature type="region of interest" description="Disordered" evidence="11">
    <location>
        <begin position="455"/>
        <end position="475"/>
    </location>
</feature>
<comment type="similarity">
    <text evidence="2">Belongs to the 5'(3')-deoxyribonucleotidase family.</text>
</comment>
<dbReference type="PANTHER" id="PTHR12103:SF15">
    <property type="entry name" value="CYTOSOLIC PURINE 5'-NUCLEOTIDASE"/>
    <property type="match status" value="1"/>
</dbReference>
<organism evidence="13 14">
    <name type="scientific">Musa troglodytarum</name>
    <name type="common">fe'i banana</name>
    <dbReference type="NCBI Taxonomy" id="320322"/>
    <lineage>
        <taxon>Eukaryota</taxon>
        <taxon>Viridiplantae</taxon>
        <taxon>Streptophyta</taxon>
        <taxon>Embryophyta</taxon>
        <taxon>Tracheophyta</taxon>
        <taxon>Spermatophyta</taxon>
        <taxon>Magnoliopsida</taxon>
        <taxon>Liliopsida</taxon>
        <taxon>Zingiberales</taxon>
        <taxon>Musaceae</taxon>
        <taxon>Musa</taxon>
    </lineage>
</organism>
<accession>A0A9E7GRJ1</accession>
<keyword evidence="6" id="KW-0460">Magnesium</keyword>
<evidence type="ECO:0000256" key="8">
    <source>
        <dbReference type="ARBA" id="ARBA00023125"/>
    </source>
</evidence>
<dbReference type="PANTHER" id="PTHR12103">
    <property type="entry name" value="5'-NUCLEOTIDASE DOMAIN-CONTAINING"/>
    <property type="match status" value="1"/>
</dbReference>
<dbReference type="SUPFAM" id="SSF56784">
    <property type="entry name" value="HAD-like"/>
    <property type="match status" value="2"/>
</dbReference>
<feature type="compositionally biased region" description="Basic residues" evidence="11">
    <location>
        <begin position="431"/>
        <end position="440"/>
    </location>
</feature>
<keyword evidence="9" id="KW-0804">Transcription</keyword>
<dbReference type="Pfam" id="PF00249">
    <property type="entry name" value="Myb_DNA-binding"/>
    <property type="match status" value="2"/>
</dbReference>
<evidence type="ECO:0000256" key="7">
    <source>
        <dbReference type="ARBA" id="ARBA00023015"/>
    </source>
</evidence>
<keyword evidence="4" id="KW-0677">Repeat</keyword>
<feature type="non-terminal residue" evidence="13">
    <location>
        <position position="499"/>
    </location>
</feature>
<evidence type="ECO:0000256" key="6">
    <source>
        <dbReference type="ARBA" id="ARBA00022842"/>
    </source>
</evidence>
<name>A0A9E7GRJ1_9LILI</name>
<evidence type="ECO:0000259" key="12">
    <source>
        <dbReference type="SMART" id="SM00717"/>
    </source>
</evidence>
<feature type="domain" description="Myb-like" evidence="12">
    <location>
        <begin position="387"/>
        <end position="427"/>
    </location>
</feature>
<keyword evidence="10" id="KW-0539">Nucleus</keyword>
<dbReference type="AlphaFoldDB" id="A0A9E7GRJ1"/>
<gene>
    <name evidence="13" type="ORF">MUK42_10387</name>
</gene>
<dbReference type="Gene3D" id="3.40.50.1000">
    <property type="entry name" value="HAD superfamily/HAD-like"/>
    <property type="match status" value="2"/>
</dbReference>
<keyword evidence="3" id="KW-0479">Metal-binding</keyword>
<evidence type="ECO:0000313" key="14">
    <source>
        <dbReference type="Proteomes" id="UP001055439"/>
    </source>
</evidence>
<evidence type="ECO:0000256" key="4">
    <source>
        <dbReference type="ARBA" id="ARBA00022737"/>
    </source>
</evidence>
<evidence type="ECO:0000256" key="3">
    <source>
        <dbReference type="ARBA" id="ARBA00022723"/>
    </source>
</evidence>
<evidence type="ECO:0000256" key="1">
    <source>
        <dbReference type="ARBA" id="ARBA00004123"/>
    </source>
</evidence>
<dbReference type="GO" id="GO:0008253">
    <property type="term" value="F:5'-nucleotidase activity"/>
    <property type="evidence" value="ECO:0007669"/>
    <property type="project" value="TreeGrafter"/>
</dbReference>
<feature type="domain" description="Myb-like" evidence="12">
    <location>
        <begin position="333"/>
        <end position="384"/>
    </location>
</feature>
<dbReference type="SUPFAM" id="SSF46689">
    <property type="entry name" value="Homeodomain-like"/>
    <property type="match status" value="1"/>
</dbReference>
<keyword evidence="14" id="KW-1185">Reference proteome</keyword>
<evidence type="ECO:0000256" key="11">
    <source>
        <dbReference type="SAM" id="MobiDB-lite"/>
    </source>
</evidence>
<proteinExistence type="inferred from homology"/>
<comment type="subcellular location">
    <subcellularLocation>
        <location evidence="1">Nucleus</location>
    </subcellularLocation>
</comment>
<dbReference type="GO" id="GO:0005634">
    <property type="term" value="C:nucleus"/>
    <property type="evidence" value="ECO:0007669"/>
    <property type="project" value="UniProtKB-SubCell"/>
</dbReference>
<keyword evidence="8" id="KW-0238">DNA-binding</keyword>
<dbReference type="InterPro" id="IPR036412">
    <property type="entry name" value="HAD-like_sf"/>
</dbReference>
<reference evidence="13" key="1">
    <citation type="submission" date="2022-05" db="EMBL/GenBank/DDBJ databases">
        <title>The Musa troglodytarum L. genome provides insights into the mechanism of non-climacteric behaviour and enrichment of carotenoids.</title>
        <authorList>
            <person name="Wang J."/>
        </authorList>
    </citation>
    <scope>NUCLEOTIDE SEQUENCE</scope>
    <source>
        <tissue evidence="13">Leaf</tissue>
    </source>
</reference>